<organism evidence="3 4">
    <name type="scientific">Fusarium solani</name>
    <name type="common">Filamentous fungus</name>
    <dbReference type="NCBI Taxonomy" id="169388"/>
    <lineage>
        <taxon>Eukaryota</taxon>
        <taxon>Fungi</taxon>
        <taxon>Dikarya</taxon>
        <taxon>Ascomycota</taxon>
        <taxon>Pezizomycotina</taxon>
        <taxon>Sordariomycetes</taxon>
        <taxon>Hypocreomycetidae</taxon>
        <taxon>Hypocreales</taxon>
        <taxon>Nectriaceae</taxon>
        <taxon>Fusarium</taxon>
        <taxon>Fusarium solani species complex</taxon>
    </lineage>
</organism>
<gene>
    <name evidence="3" type="ORF">B0J15DRAFT_128057</name>
</gene>
<dbReference type="OrthoDB" id="5103410at2759"/>
<name>A0A9P9RCC2_FUSSL</name>
<keyword evidence="4" id="KW-1185">Reference proteome</keyword>
<reference evidence="3" key="1">
    <citation type="journal article" date="2021" name="Nat. Commun.">
        <title>Genetic determinants of endophytism in the Arabidopsis root mycobiome.</title>
        <authorList>
            <person name="Mesny F."/>
            <person name="Miyauchi S."/>
            <person name="Thiergart T."/>
            <person name="Pickel B."/>
            <person name="Atanasova L."/>
            <person name="Karlsson M."/>
            <person name="Huettel B."/>
            <person name="Barry K.W."/>
            <person name="Haridas S."/>
            <person name="Chen C."/>
            <person name="Bauer D."/>
            <person name="Andreopoulos W."/>
            <person name="Pangilinan J."/>
            <person name="LaButti K."/>
            <person name="Riley R."/>
            <person name="Lipzen A."/>
            <person name="Clum A."/>
            <person name="Drula E."/>
            <person name="Henrissat B."/>
            <person name="Kohler A."/>
            <person name="Grigoriev I.V."/>
            <person name="Martin F.M."/>
            <person name="Hacquard S."/>
        </authorList>
    </citation>
    <scope>NUCLEOTIDE SEQUENCE</scope>
    <source>
        <strain evidence="3">FSSC 5 MPI-SDFR-AT-0091</strain>
    </source>
</reference>
<accession>A0A9P9RCC2</accession>
<feature type="compositionally biased region" description="Gly residues" evidence="1">
    <location>
        <begin position="175"/>
        <end position="187"/>
    </location>
</feature>
<feature type="compositionally biased region" description="Polar residues" evidence="1">
    <location>
        <begin position="149"/>
        <end position="172"/>
    </location>
</feature>
<feature type="chain" id="PRO_5040504465" evidence="2">
    <location>
        <begin position="18"/>
        <end position="298"/>
    </location>
</feature>
<dbReference type="PANTHER" id="PTHR48209:SF2">
    <property type="entry name" value="FI24008P1"/>
    <property type="match status" value="1"/>
</dbReference>
<feature type="compositionally biased region" description="Low complexity" evidence="1">
    <location>
        <begin position="258"/>
        <end position="271"/>
    </location>
</feature>
<evidence type="ECO:0000313" key="3">
    <source>
        <dbReference type="EMBL" id="KAH7274371.1"/>
    </source>
</evidence>
<feature type="signal peptide" evidence="2">
    <location>
        <begin position="1"/>
        <end position="17"/>
    </location>
</feature>
<protein>
    <submittedName>
        <fullName evidence="3">Uncharacterized protein</fullName>
    </submittedName>
</protein>
<dbReference type="PANTHER" id="PTHR48209">
    <property type="entry name" value="AGL056WP"/>
    <property type="match status" value="1"/>
</dbReference>
<feature type="compositionally biased region" description="Acidic residues" evidence="1">
    <location>
        <begin position="196"/>
        <end position="237"/>
    </location>
</feature>
<proteinExistence type="predicted"/>
<evidence type="ECO:0000256" key="1">
    <source>
        <dbReference type="SAM" id="MobiDB-lite"/>
    </source>
</evidence>
<feature type="compositionally biased region" description="Polar residues" evidence="1">
    <location>
        <begin position="247"/>
        <end position="256"/>
    </location>
</feature>
<feature type="region of interest" description="Disordered" evidence="1">
    <location>
        <begin position="53"/>
        <end position="279"/>
    </location>
</feature>
<feature type="compositionally biased region" description="Low complexity" evidence="1">
    <location>
        <begin position="100"/>
        <end position="123"/>
    </location>
</feature>
<dbReference type="AlphaFoldDB" id="A0A9P9RCC2"/>
<dbReference type="EMBL" id="JAGTJS010000002">
    <property type="protein sequence ID" value="KAH7274371.1"/>
    <property type="molecule type" value="Genomic_DNA"/>
</dbReference>
<keyword evidence="2" id="KW-0732">Signal</keyword>
<dbReference type="Proteomes" id="UP000736672">
    <property type="component" value="Unassembled WGS sequence"/>
</dbReference>
<sequence length="298" mass="30243">MLSRCCIALVALRVATAQLIIDPSSSTLDEPSETAVLSGGILLETVVSQPPPALSFTDSFDPETTDGVVSESETAVPTTTSEEKLLVDTSVPPVLPGLASSDAAESSSISETDSIRSPSSPSSFTPTADGRIVSTPRPVATPTAILTPGNGTFTGIRNSTRTEAGASTTVLPSSGSGGSGSGSGGNVKEGSKNNDKDEDDEDDEDSDDDDDEDDEDSDDEDEDEDEDEEEEEDEEEGGSSSSDSDSADATTFTSVTRAGATAVAESASAGEDPSAAHHTSPGALLCLSVLVMGAAILV</sequence>
<comment type="caution">
    <text evidence="3">The sequence shown here is derived from an EMBL/GenBank/DDBJ whole genome shotgun (WGS) entry which is preliminary data.</text>
</comment>
<feature type="compositionally biased region" description="Polar residues" evidence="1">
    <location>
        <begin position="71"/>
        <end position="80"/>
    </location>
</feature>
<evidence type="ECO:0000256" key="2">
    <source>
        <dbReference type="SAM" id="SignalP"/>
    </source>
</evidence>
<evidence type="ECO:0000313" key="4">
    <source>
        <dbReference type="Proteomes" id="UP000736672"/>
    </source>
</evidence>